<dbReference type="Pfam" id="PF07676">
    <property type="entry name" value="PD40"/>
    <property type="match status" value="10"/>
</dbReference>
<evidence type="ECO:0000256" key="1">
    <source>
        <dbReference type="ARBA" id="ARBA00009820"/>
    </source>
</evidence>
<name>A0A1F7WIR2_9BACT</name>
<sequence length="1022" mass="110003">MISFSVSDPESDICMVKLYYSSDRGATYSPITDIAGFSGAMPSGSTAVLLWKPLNFSELNLKDLKIKVGISDGAAEGAALASDLFSINIPANKAVGKIAFMSMRGVSRQIYIMNADGTNQYRLTDGANDENFAAISPDGNKIVYTSAGNSKSDLYIMDSNGLNEKRLTVSASGEEYLYPSFSPDSSKIAFIMTLDGRYTLGVINADGSGLSVIQTFDTAAYYPVFWPNQTRIAFSMQEEGKNKIYIIDYESKSMAAFIAGNFNVNYPAFSPDGTKLAFTSDVDGDFEILVRDLVSNTISKITDNAYFDAYPRFTADGSNIIFSSRQSGANQIYSMSAEGGEAVRLTNTLNEEFFATAGAGYVIFAPPRPLLKSITLSDINISGSPVDLSKIKCSAFYEDNTTLSVTPVWSVVSGGGTLSGTSYVADPYSDTDTVILRASYTEYDITRTNDIKVKLSTLISNLRKIFMAAGYNTASDSNSLVESNIYSANSNGSGLTQVTFNDTTALIKAAISPDGTKIAYSGIRDGNIELFVMDLKTYKKRRLTSNSSSDDEPCFTADSSKIIFTSNREGNFELYSMNADGSSQTRLTNNAYDESSPYVAKDGLMLLYTSNRNGYDKVYASLIDPMSGALSDETSVTVGEGNDRNPCFISGNRVAFESDRNGLSQLFAVELSAGSEPKALTSGAANALHPSSISGDNFIVYVVENNFQYGLTILNTDTLQTSDLFSLGKLAAGYSIAYPFFNYNKNFIFYCSLGAHLLFTSLTEGTTYSLVRALNKNSAPSVSPDGTEIFYHSDIDNIGFFDIGQISSISMYDIYSVPAAGGERVKITSASGDITGYYNPSYSSAAAKITATAKVNENLEIYVFDKTGGSLVNLTNNPAADVTSKFSPDGSKIVFVSDRDGNNEIYIMNSDGSGLANLTNNAKNDTDPNFSPDGKKIVFSSDRDGPGQIYTMNADGTGLARITSGGLNCFEPCYSPDGRKIVFSAYTSSLSDGGVFTVNPDGTDPKVILRNTTALRFISPSW</sequence>
<dbReference type="PANTHER" id="PTHR36842:SF1">
    <property type="entry name" value="PROTEIN TOLB"/>
    <property type="match status" value="1"/>
</dbReference>
<dbReference type="InterPro" id="IPR011659">
    <property type="entry name" value="WD40"/>
</dbReference>
<comment type="caution">
    <text evidence="2">The sequence shown here is derived from an EMBL/GenBank/DDBJ whole genome shotgun (WGS) entry which is preliminary data.</text>
</comment>
<evidence type="ECO:0000313" key="3">
    <source>
        <dbReference type="Proteomes" id="UP000178735"/>
    </source>
</evidence>
<dbReference type="InterPro" id="IPR011042">
    <property type="entry name" value="6-blade_b-propeller_TolB-like"/>
</dbReference>
<dbReference type="PANTHER" id="PTHR36842">
    <property type="entry name" value="PROTEIN TOLB HOMOLOG"/>
    <property type="match status" value="1"/>
</dbReference>
<gene>
    <name evidence="2" type="ORF">A2008_05825</name>
</gene>
<dbReference type="AlphaFoldDB" id="A0A1F7WIR2"/>
<dbReference type="Gene3D" id="2.130.10.10">
    <property type="entry name" value="YVTN repeat-like/Quinoprotein amine dehydrogenase"/>
    <property type="match status" value="1"/>
</dbReference>
<dbReference type="Gene3D" id="2.120.10.30">
    <property type="entry name" value="TolB, C-terminal domain"/>
    <property type="match status" value="5"/>
</dbReference>
<evidence type="ECO:0008006" key="4">
    <source>
        <dbReference type="Google" id="ProtNLM"/>
    </source>
</evidence>
<reference evidence="2 3" key="1">
    <citation type="journal article" date="2016" name="Nat. Commun.">
        <title>Thousands of microbial genomes shed light on interconnected biogeochemical processes in an aquifer system.</title>
        <authorList>
            <person name="Anantharaman K."/>
            <person name="Brown C.T."/>
            <person name="Hug L.A."/>
            <person name="Sharon I."/>
            <person name="Castelle C.J."/>
            <person name="Probst A.J."/>
            <person name="Thomas B.C."/>
            <person name="Singh A."/>
            <person name="Wilkins M.J."/>
            <person name="Karaoz U."/>
            <person name="Brodie E.L."/>
            <person name="Williams K.H."/>
            <person name="Hubbard S.S."/>
            <person name="Banfield J.F."/>
        </authorList>
    </citation>
    <scope>NUCLEOTIDE SEQUENCE [LARGE SCALE GENOMIC DNA]</scope>
</reference>
<dbReference type="STRING" id="1817813.A2008_05825"/>
<evidence type="ECO:0000313" key="2">
    <source>
        <dbReference type="EMBL" id="OGM02703.1"/>
    </source>
</evidence>
<dbReference type="Proteomes" id="UP000178735">
    <property type="component" value="Unassembled WGS sequence"/>
</dbReference>
<protein>
    <recommendedName>
        <fullName evidence="4">DUF5050 domain-containing protein</fullName>
    </recommendedName>
</protein>
<proteinExistence type="inferred from homology"/>
<dbReference type="InterPro" id="IPR015943">
    <property type="entry name" value="WD40/YVTN_repeat-like_dom_sf"/>
</dbReference>
<accession>A0A1F7WIR2</accession>
<comment type="similarity">
    <text evidence="1">Belongs to the TolB family.</text>
</comment>
<dbReference type="SUPFAM" id="SSF69304">
    <property type="entry name" value="Tricorn protease N-terminal domain"/>
    <property type="match status" value="3"/>
</dbReference>
<dbReference type="EMBL" id="MGFH01000203">
    <property type="protein sequence ID" value="OGM02703.1"/>
    <property type="molecule type" value="Genomic_DNA"/>
</dbReference>
<organism evidence="2 3">
    <name type="scientific">Candidatus Wallbacteria bacterium GWC2_49_35</name>
    <dbReference type="NCBI Taxonomy" id="1817813"/>
    <lineage>
        <taxon>Bacteria</taxon>
        <taxon>Candidatus Walliibacteriota</taxon>
    </lineage>
</organism>